<evidence type="ECO:0000256" key="2">
    <source>
        <dbReference type="ARBA" id="ARBA00022692"/>
    </source>
</evidence>
<feature type="transmembrane region" description="Helical" evidence="6">
    <location>
        <begin position="182"/>
        <end position="202"/>
    </location>
</feature>
<dbReference type="PANTHER" id="PTHR42718:SF35">
    <property type="entry name" value="BLL0718 PROTEIN"/>
    <property type="match status" value="1"/>
</dbReference>
<feature type="transmembrane region" description="Helical" evidence="6">
    <location>
        <begin position="238"/>
        <end position="261"/>
    </location>
</feature>
<feature type="transmembrane region" description="Helical" evidence="6">
    <location>
        <begin position="453"/>
        <end position="473"/>
    </location>
</feature>
<feature type="transmembrane region" description="Helical" evidence="6">
    <location>
        <begin position="150"/>
        <end position="170"/>
    </location>
</feature>
<evidence type="ECO:0000256" key="4">
    <source>
        <dbReference type="ARBA" id="ARBA00023136"/>
    </source>
</evidence>
<dbReference type="InterPro" id="IPR036259">
    <property type="entry name" value="MFS_trans_sf"/>
</dbReference>
<evidence type="ECO:0000256" key="3">
    <source>
        <dbReference type="ARBA" id="ARBA00022989"/>
    </source>
</evidence>
<dbReference type="KEGG" id="nno:NONO_c62410"/>
<feature type="transmembrane region" description="Helical" evidence="6">
    <location>
        <begin position="118"/>
        <end position="138"/>
    </location>
</feature>
<dbReference type="InterPro" id="IPR005828">
    <property type="entry name" value="MFS_sugar_transport-like"/>
</dbReference>
<feature type="transmembrane region" description="Helical" evidence="6">
    <location>
        <begin position="281"/>
        <end position="302"/>
    </location>
</feature>
<dbReference type="HOGENOM" id="CLU_000960_34_1_11"/>
<dbReference type="SUPFAM" id="SSF103473">
    <property type="entry name" value="MFS general substrate transporter"/>
    <property type="match status" value="1"/>
</dbReference>
<dbReference type="Proteomes" id="UP000019150">
    <property type="component" value="Chromosome"/>
</dbReference>
<dbReference type="PROSITE" id="PS50850">
    <property type="entry name" value="MFS"/>
    <property type="match status" value="1"/>
</dbReference>
<dbReference type="GO" id="GO:0022857">
    <property type="term" value="F:transmembrane transporter activity"/>
    <property type="evidence" value="ECO:0007669"/>
    <property type="project" value="InterPro"/>
</dbReference>
<dbReference type="OrthoDB" id="9787026at2"/>
<feature type="transmembrane region" description="Helical" evidence="6">
    <location>
        <begin position="214"/>
        <end position="232"/>
    </location>
</feature>
<dbReference type="PATRIC" id="fig|1415166.3.peg.6412"/>
<keyword evidence="3 6" id="KW-1133">Transmembrane helix</keyword>
<feature type="transmembrane region" description="Helical" evidence="6">
    <location>
        <begin position="21"/>
        <end position="45"/>
    </location>
</feature>
<dbReference type="GO" id="GO:0005886">
    <property type="term" value="C:plasma membrane"/>
    <property type="evidence" value="ECO:0007669"/>
    <property type="project" value="UniProtKB-SubCell"/>
</dbReference>
<evidence type="ECO:0000256" key="5">
    <source>
        <dbReference type="SAM" id="MobiDB-lite"/>
    </source>
</evidence>
<dbReference type="eggNOG" id="COG2814">
    <property type="taxonomic scope" value="Bacteria"/>
</dbReference>
<dbReference type="Gene3D" id="1.20.1720.10">
    <property type="entry name" value="Multidrug resistance protein D"/>
    <property type="match status" value="1"/>
</dbReference>
<reference evidence="8 9" key="1">
    <citation type="journal article" date="2014" name="Appl. Environ. Microbiol.">
        <title>Insights into the Microbial Degradation of Rubber and Gutta-Percha by Analysis of the Complete Genome of Nocardia nova SH22a.</title>
        <authorList>
            <person name="Luo Q."/>
            <person name="Hiessl S."/>
            <person name="Poehlein A."/>
            <person name="Daniel R."/>
            <person name="Steinbuchel A."/>
        </authorList>
    </citation>
    <scope>NUCLEOTIDE SEQUENCE [LARGE SCALE GENOMIC DNA]</scope>
    <source>
        <strain evidence="8">SH22a</strain>
    </source>
</reference>
<dbReference type="InterPro" id="IPR011701">
    <property type="entry name" value="MFS"/>
</dbReference>
<dbReference type="Gene3D" id="1.20.1250.20">
    <property type="entry name" value="MFS general substrate transporter like domains"/>
    <property type="match status" value="1"/>
</dbReference>
<dbReference type="STRING" id="1415166.NONO_c62410"/>
<evidence type="ECO:0000256" key="6">
    <source>
        <dbReference type="SAM" id="Phobius"/>
    </source>
</evidence>
<evidence type="ECO:0000259" key="7">
    <source>
        <dbReference type="PROSITE" id="PS50850"/>
    </source>
</evidence>
<dbReference type="AlphaFoldDB" id="W5TV12"/>
<gene>
    <name evidence="8" type="ORF">NONO_c62410</name>
</gene>
<dbReference type="Pfam" id="PF07690">
    <property type="entry name" value="MFS_1"/>
    <property type="match status" value="1"/>
</dbReference>
<feature type="region of interest" description="Disordered" evidence="5">
    <location>
        <begin position="1"/>
        <end position="20"/>
    </location>
</feature>
<protein>
    <submittedName>
        <fullName evidence="8">Major facilitator superfamily transporter</fullName>
    </submittedName>
</protein>
<organism evidence="8 9">
    <name type="scientific">Nocardia nova SH22a</name>
    <dbReference type="NCBI Taxonomy" id="1415166"/>
    <lineage>
        <taxon>Bacteria</taxon>
        <taxon>Bacillati</taxon>
        <taxon>Actinomycetota</taxon>
        <taxon>Actinomycetes</taxon>
        <taxon>Mycobacteriales</taxon>
        <taxon>Nocardiaceae</taxon>
        <taxon>Nocardia</taxon>
    </lineage>
</organism>
<evidence type="ECO:0000256" key="1">
    <source>
        <dbReference type="ARBA" id="ARBA00004651"/>
    </source>
</evidence>
<dbReference type="RefSeq" id="WP_025352344.1">
    <property type="nucleotide sequence ID" value="NZ_CP006850.1"/>
</dbReference>
<dbReference type="PANTHER" id="PTHR42718">
    <property type="entry name" value="MAJOR FACILITATOR SUPERFAMILY MULTIDRUG TRANSPORTER MFSC"/>
    <property type="match status" value="1"/>
</dbReference>
<evidence type="ECO:0000313" key="9">
    <source>
        <dbReference type="Proteomes" id="UP000019150"/>
    </source>
</evidence>
<dbReference type="InterPro" id="IPR020846">
    <property type="entry name" value="MFS_dom"/>
</dbReference>
<feature type="transmembrane region" description="Helical" evidence="6">
    <location>
        <begin position="93"/>
        <end position="112"/>
    </location>
</feature>
<feature type="transmembrane region" description="Helical" evidence="6">
    <location>
        <begin position="421"/>
        <end position="441"/>
    </location>
</feature>
<feature type="transmembrane region" description="Helical" evidence="6">
    <location>
        <begin position="377"/>
        <end position="400"/>
    </location>
</feature>
<proteinExistence type="predicted"/>
<comment type="subcellular location">
    <subcellularLocation>
        <location evidence="1">Cell membrane</location>
        <topology evidence="1">Multi-pass membrane protein</topology>
    </subcellularLocation>
</comment>
<feature type="transmembrane region" description="Helical" evidence="6">
    <location>
        <begin position="353"/>
        <end position="371"/>
    </location>
</feature>
<evidence type="ECO:0000313" key="8">
    <source>
        <dbReference type="EMBL" id="AHH21011.1"/>
    </source>
</evidence>
<feature type="transmembrane region" description="Helical" evidence="6">
    <location>
        <begin position="322"/>
        <end position="341"/>
    </location>
</feature>
<keyword evidence="4 6" id="KW-0472">Membrane</keyword>
<feature type="domain" description="Major facilitator superfamily (MFS) profile" evidence="7">
    <location>
        <begin position="27"/>
        <end position="477"/>
    </location>
</feature>
<dbReference type="Pfam" id="PF00083">
    <property type="entry name" value="Sugar_tr"/>
    <property type="match status" value="1"/>
</dbReference>
<name>W5TV12_9NOCA</name>
<sequence>MPLTPPFSTQRTSEAPPSTGGLSLSSIVGFLIFVEFVSGMIQAYYPPLLADLGADLHVGAGPLNWFNSVQLLAAAVSVPIFAALGDRYGHRRLLTIAIWSVAVGAALTALAPTYPVVLLGRILQGPLAVWIALEIALVRSRATGARANRAIGLLAGALTGGAVVGGLVSGHVESLLGGVGPAMAVPMVLSVLCALVTMFVIPESTTRTPRSIDWVGAAGLSIALIALLLGLVEANRVGWTAVTTWGGIGLGLVAMAVWVGWERRTTTPLVDVRLLTSRSMWPAMVATLMFGVCFFGNQIPLVTFLAATPQVLGYGFGLSTQSISLVVSANYLVAVIGSALYGPIAERLGPRGVLPLGIGLAAAGFVSLALLHSALWMIVGALVASGLGMGLLLGGLPAYISGVAPRDQVAIASGTYSTVKVVGGSIASAVVGALLSSFIPGRAEAPTVTGYSVVWFTCAGAALLALLVLTLAWTGRRPACDAHE</sequence>
<accession>W5TV12</accession>
<keyword evidence="2 6" id="KW-0812">Transmembrane</keyword>
<feature type="transmembrane region" description="Helical" evidence="6">
    <location>
        <begin position="65"/>
        <end position="84"/>
    </location>
</feature>
<keyword evidence="9" id="KW-1185">Reference proteome</keyword>
<dbReference type="EMBL" id="CP006850">
    <property type="protein sequence ID" value="AHH21011.1"/>
    <property type="molecule type" value="Genomic_DNA"/>
</dbReference>